<dbReference type="InterPro" id="IPR002155">
    <property type="entry name" value="Thiolase"/>
</dbReference>
<dbReference type="CDD" id="cd00751">
    <property type="entry name" value="thiolase"/>
    <property type="match status" value="1"/>
</dbReference>
<feature type="active site" description="Proton acceptor" evidence="5">
    <location>
        <position position="379"/>
    </location>
</feature>
<feature type="active site" description="Proton acceptor" evidence="5">
    <location>
        <position position="349"/>
    </location>
</feature>
<evidence type="ECO:0000313" key="10">
    <source>
        <dbReference type="Proteomes" id="UP000581189"/>
    </source>
</evidence>
<keyword evidence="10" id="KW-1185">Reference proteome</keyword>
<dbReference type="PANTHER" id="PTHR18919">
    <property type="entry name" value="ACETYL-COA C-ACYLTRANSFERASE"/>
    <property type="match status" value="1"/>
</dbReference>
<protein>
    <submittedName>
        <fullName evidence="9">Acetyl-CoA C-acetyltransferase</fullName>
    </submittedName>
</protein>
<evidence type="ECO:0000256" key="6">
    <source>
        <dbReference type="RuleBase" id="RU003557"/>
    </source>
</evidence>
<name>A0A7W4D8N5_9GAMM</name>
<dbReference type="InterPro" id="IPR020613">
    <property type="entry name" value="Thiolase_CS"/>
</dbReference>
<gene>
    <name evidence="9" type="ORF">H3H45_02190</name>
</gene>
<dbReference type="PANTHER" id="PTHR18919:SF107">
    <property type="entry name" value="ACETYL-COA ACETYLTRANSFERASE, CYTOSOLIC"/>
    <property type="match status" value="1"/>
</dbReference>
<evidence type="ECO:0000259" key="7">
    <source>
        <dbReference type="Pfam" id="PF00108"/>
    </source>
</evidence>
<dbReference type="EMBL" id="JACJFN010000001">
    <property type="protein sequence ID" value="MBB1518030.1"/>
    <property type="molecule type" value="Genomic_DNA"/>
</dbReference>
<sequence>MREVVIVAATRTAIGAFQGALSAIPAVELGATVIRSLLAQTGVSAEQIDEVILGQVLTAGAGQNPARQSVIKAGLPHTVPAFTLNKVCGSGLKAVQLGYQAIACGDAEVIIAGGQENMSLAPYVMQQARSGMRMGHGKLLDTMIQDGLWDAFNDYHMGITAENLAAKYKISREQQDAFAATSQQRASAAQEAGRFDGEITPVLIPQRKGDPVVFARDEQPRAGTTAESLGKLKPAFQKDGSVTAGNASTLNDGAAAVLLMSAEKAAELKLPVLARIAAAAGSGVDPAIMGIGPVSATRRALSKAGWSVEDLDLVEANEAFAAQALSVAKELGWSLDKVNVNGGAIALGHPIGASGCRVLVTLLHEMQRRDAKKGLATLCIGGGQGVALAVERA</sequence>
<proteinExistence type="inferred from homology"/>
<dbReference type="Pfam" id="PF00108">
    <property type="entry name" value="Thiolase_N"/>
    <property type="match status" value="1"/>
</dbReference>
<evidence type="ECO:0000256" key="3">
    <source>
        <dbReference type="ARBA" id="ARBA00023315"/>
    </source>
</evidence>
<evidence type="ECO:0000259" key="8">
    <source>
        <dbReference type="Pfam" id="PF02803"/>
    </source>
</evidence>
<evidence type="ECO:0000313" key="9">
    <source>
        <dbReference type="EMBL" id="MBB1518030.1"/>
    </source>
</evidence>
<dbReference type="NCBIfam" id="NF004206">
    <property type="entry name" value="PRK05656.1"/>
    <property type="match status" value="1"/>
</dbReference>
<dbReference type="AlphaFoldDB" id="A0A7W4D8N5"/>
<dbReference type="InterPro" id="IPR020615">
    <property type="entry name" value="Thiolase_acyl_enz_int_AS"/>
</dbReference>
<feature type="active site" description="Acyl-thioester intermediate" evidence="5">
    <location>
        <position position="88"/>
    </location>
</feature>
<comment type="similarity">
    <text evidence="1 6">Belongs to the thiolase-like superfamily. Thiolase family.</text>
</comment>
<keyword evidence="3 6" id="KW-0012">Acyltransferase</keyword>
<keyword evidence="2 6" id="KW-0808">Transferase</keyword>
<organism evidence="9 10">
    <name type="scientific">Aquipseudomonas guryensis</name>
    <dbReference type="NCBI Taxonomy" id="2759165"/>
    <lineage>
        <taxon>Bacteria</taxon>
        <taxon>Pseudomonadati</taxon>
        <taxon>Pseudomonadota</taxon>
        <taxon>Gammaproteobacteria</taxon>
        <taxon>Pseudomonadales</taxon>
        <taxon>Pseudomonadaceae</taxon>
        <taxon>Aquipseudomonas</taxon>
    </lineage>
</organism>
<comment type="caution">
    <text evidence="9">The sequence shown here is derived from an EMBL/GenBank/DDBJ whole genome shotgun (WGS) entry which is preliminary data.</text>
</comment>
<dbReference type="InterPro" id="IPR020610">
    <property type="entry name" value="Thiolase_AS"/>
</dbReference>
<dbReference type="SUPFAM" id="SSF53901">
    <property type="entry name" value="Thiolase-like"/>
    <property type="match status" value="2"/>
</dbReference>
<evidence type="ECO:0000256" key="1">
    <source>
        <dbReference type="ARBA" id="ARBA00010982"/>
    </source>
</evidence>
<reference evidence="9 10" key="1">
    <citation type="submission" date="2020-08" db="EMBL/GenBank/DDBJ databases">
        <authorList>
            <person name="Kim C.M."/>
        </authorList>
    </citation>
    <scope>NUCLEOTIDE SEQUENCE [LARGE SCALE GENOMIC DNA]</scope>
    <source>
        <strain evidence="9 10">SR9</strain>
    </source>
</reference>
<dbReference type="PIRSF" id="PIRSF000429">
    <property type="entry name" value="Ac-CoA_Ac_transf"/>
    <property type="match status" value="1"/>
</dbReference>
<dbReference type="PROSITE" id="PS00098">
    <property type="entry name" value="THIOLASE_1"/>
    <property type="match status" value="1"/>
</dbReference>
<feature type="domain" description="Thiolase C-terminal" evidence="8">
    <location>
        <begin position="271"/>
        <end position="392"/>
    </location>
</feature>
<dbReference type="InterPro" id="IPR020616">
    <property type="entry name" value="Thiolase_N"/>
</dbReference>
<evidence type="ECO:0000256" key="2">
    <source>
        <dbReference type="ARBA" id="ARBA00022679"/>
    </source>
</evidence>
<dbReference type="GO" id="GO:0044281">
    <property type="term" value="P:small molecule metabolic process"/>
    <property type="evidence" value="ECO:0007669"/>
    <property type="project" value="UniProtKB-ARBA"/>
</dbReference>
<evidence type="ECO:0000256" key="4">
    <source>
        <dbReference type="ARBA" id="ARBA00048527"/>
    </source>
</evidence>
<dbReference type="FunFam" id="3.40.47.10:FF:000010">
    <property type="entry name" value="Acetyl-CoA acetyltransferase (Thiolase)"/>
    <property type="match status" value="1"/>
</dbReference>
<dbReference type="PROSITE" id="PS00737">
    <property type="entry name" value="THIOLASE_2"/>
    <property type="match status" value="1"/>
</dbReference>
<dbReference type="Pfam" id="PF02803">
    <property type="entry name" value="Thiolase_C"/>
    <property type="match status" value="1"/>
</dbReference>
<dbReference type="PROSITE" id="PS00099">
    <property type="entry name" value="THIOLASE_3"/>
    <property type="match status" value="1"/>
</dbReference>
<dbReference type="Gene3D" id="3.40.47.10">
    <property type="match status" value="2"/>
</dbReference>
<dbReference type="GO" id="GO:0033812">
    <property type="term" value="F:3-oxoadipyl-CoA thiolase activity"/>
    <property type="evidence" value="ECO:0007669"/>
    <property type="project" value="UniProtKB-EC"/>
</dbReference>
<comment type="catalytic activity">
    <reaction evidence="4">
        <text>succinyl-CoA + acetyl-CoA = 3-oxoadipyl-CoA + CoA</text>
        <dbReference type="Rhea" id="RHEA:19481"/>
        <dbReference type="ChEBI" id="CHEBI:57287"/>
        <dbReference type="ChEBI" id="CHEBI:57288"/>
        <dbReference type="ChEBI" id="CHEBI:57292"/>
        <dbReference type="ChEBI" id="CHEBI:57348"/>
        <dbReference type="EC" id="2.3.1.174"/>
    </reaction>
</comment>
<evidence type="ECO:0000256" key="5">
    <source>
        <dbReference type="PIRSR" id="PIRSR000429-1"/>
    </source>
</evidence>
<dbReference type="RefSeq" id="WP_182832114.1">
    <property type="nucleotide sequence ID" value="NZ_JACJFN010000001.1"/>
</dbReference>
<dbReference type="NCBIfam" id="TIGR01930">
    <property type="entry name" value="AcCoA-C-Actrans"/>
    <property type="match status" value="1"/>
</dbReference>
<dbReference type="InterPro" id="IPR016039">
    <property type="entry name" value="Thiolase-like"/>
</dbReference>
<dbReference type="InterPro" id="IPR020617">
    <property type="entry name" value="Thiolase_C"/>
</dbReference>
<feature type="domain" description="Thiolase N-terminal" evidence="7">
    <location>
        <begin position="4"/>
        <end position="262"/>
    </location>
</feature>
<dbReference type="Proteomes" id="UP000581189">
    <property type="component" value="Unassembled WGS sequence"/>
</dbReference>
<accession>A0A7W4D8N5</accession>